<evidence type="ECO:0000256" key="4">
    <source>
        <dbReference type="ARBA" id="ARBA00022824"/>
    </source>
</evidence>
<dbReference type="EMBL" id="JABBWK010000038">
    <property type="protein sequence ID" value="KAG1898636.1"/>
    <property type="molecule type" value="Genomic_DNA"/>
</dbReference>
<evidence type="ECO:0000256" key="6">
    <source>
        <dbReference type="ARBA" id="ARBA00022989"/>
    </source>
</evidence>
<accession>A0AAD4E3K2</accession>
<evidence type="ECO:0000313" key="13">
    <source>
        <dbReference type="EMBL" id="KAG1898636.1"/>
    </source>
</evidence>
<dbReference type="GO" id="GO:0006890">
    <property type="term" value="P:retrograde vesicle-mediated transport, Golgi to endoplasmic reticulum"/>
    <property type="evidence" value="ECO:0007669"/>
    <property type="project" value="InterPro"/>
</dbReference>
<evidence type="ECO:0000256" key="8">
    <source>
        <dbReference type="ARBA" id="ARBA00023136"/>
    </source>
</evidence>
<evidence type="ECO:0000259" key="12">
    <source>
        <dbReference type="Pfam" id="PF03908"/>
    </source>
</evidence>
<dbReference type="AlphaFoldDB" id="A0AAD4E3K2"/>
<dbReference type="InterPro" id="IPR005606">
    <property type="entry name" value="Sec20"/>
</dbReference>
<sequence>MPPIPTMLDAEALSLIESIERHHNDLSTFQIPRLRACTGPLPTQQAWAAEVREDIEGLARQIEELDVLVDDHRTEKARRELRKRAEVFRDSLVNLRKDSRAALLASKHAIDSQSRSRREELLRSPAIWQKSTSSSSEKVTEDVLMKANHDVTEALQRTIGLMQKELERSVLSSQLLGKFLAVPFFSNTYCPFHTESSTATIQSASTTHDKLDLILGTSKQLITALEKTDWLDRILIIAGLVFFGLVVLFILKQRIIDRGLRIAFFWTRLLPSSTSSTRSVVQKAGEVVTSVSAATTTVSAILVSSIGGQIEPSIDILESPSFTISATESWTTGQHSSSGDAHVEL</sequence>
<dbReference type="RefSeq" id="XP_041224212.1">
    <property type="nucleotide sequence ID" value="XM_041365063.1"/>
</dbReference>
<evidence type="ECO:0000256" key="9">
    <source>
        <dbReference type="ARBA" id="ARBA00037934"/>
    </source>
</evidence>
<evidence type="ECO:0000256" key="5">
    <source>
        <dbReference type="ARBA" id="ARBA00022892"/>
    </source>
</evidence>
<keyword evidence="14" id="KW-1185">Reference proteome</keyword>
<dbReference type="PANTHER" id="PTHR12825">
    <property type="entry name" value="BNIP1-RELATED"/>
    <property type="match status" value="1"/>
</dbReference>
<keyword evidence="2" id="KW-0813">Transport</keyword>
<name>A0AAD4E3K2_9AGAM</name>
<comment type="caution">
    <text evidence="13">The sequence shown here is derived from an EMBL/GenBank/DDBJ whole genome shotgun (WGS) entry which is preliminary data.</text>
</comment>
<gene>
    <name evidence="13" type="ORF">F5891DRAFT_1148153</name>
</gene>
<feature type="domain" description="Sec20 C-terminal" evidence="12">
    <location>
        <begin position="195"/>
        <end position="255"/>
    </location>
</feature>
<keyword evidence="5" id="KW-0931">ER-Golgi transport</keyword>
<evidence type="ECO:0000256" key="7">
    <source>
        <dbReference type="ARBA" id="ARBA00023054"/>
    </source>
</evidence>
<evidence type="ECO:0000256" key="1">
    <source>
        <dbReference type="ARBA" id="ARBA00004163"/>
    </source>
</evidence>
<keyword evidence="7 10" id="KW-0175">Coiled coil</keyword>
<dbReference type="InterPro" id="IPR056173">
    <property type="entry name" value="Sec20_C"/>
</dbReference>
<comment type="similarity">
    <text evidence="9">Belongs to the SEC20 family.</text>
</comment>
<evidence type="ECO:0000256" key="10">
    <source>
        <dbReference type="SAM" id="Coils"/>
    </source>
</evidence>
<dbReference type="Pfam" id="PF03908">
    <property type="entry name" value="Sec20"/>
    <property type="match status" value="1"/>
</dbReference>
<dbReference type="GeneID" id="64659361"/>
<organism evidence="13 14">
    <name type="scientific">Suillus fuscotomentosus</name>
    <dbReference type="NCBI Taxonomy" id="1912939"/>
    <lineage>
        <taxon>Eukaryota</taxon>
        <taxon>Fungi</taxon>
        <taxon>Dikarya</taxon>
        <taxon>Basidiomycota</taxon>
        <taxon>Agaricomycotina</taxon>
        <taxon>Agaricomycetes</taxon>
        <taxon>Agaricomycetidae</taxon>
        <taxon>Boletales</taxon>
        <taxon>Suillineae</taxon>
        <taxon>Suillaceae</taxon>
        <taxon>Suillus</taxon>
    </lineage>
</organism>
<dbReference type="GO" id="GO:0005484">
    <property type="term" value="F:SNAP receptor activity"/>
    <property type="evidence" value="ECO:0007669"/>
    <property type="project" value="InterPro"/>
</dbReference>
<dbReference type="Proteomes" id="UP001195769">
    <property type="component" value="Unassembled WGS sequence"/>
</dbReference>
<dbReference type="GO" id="GO:0031201">
    <property type="term" value="C:SNARE complex"/>
    <property type="evidence" value="ECO:0007669"/>
    <property type="project" value="TreeGrafter"/>
</dbReference>
<keyword evidence="3 11" id="KW-0812">Transmembrane</keyword>
<keyword evidence="8 11" id="KW-0472">Membrane</keyword>
<proteinExistence type="inferred from homology"/>
<protein>
    <submittedName>
        <fullName evidence="13">Sec20-domain-containing protein</fullName>
    </submittedName>
</protein>
<comment type="subcellular location">
    <subcellularLocation>
        <location evidence="1">Endoplasmic reticulum membrane</location>
        <topology evidence="1">Single-pass type IV membrane protein</topology>
    </subcellularLocation>
</comment>
<feature type="transmembrane region" description="Helical" evidence="11">
    <location>
        <begin position="230"/>
        <end position="251"/>
    </location>
</feature>
<keyword evidence="4" id="KW-0256">Endoplasmic reticulum</keyword>
<evidence type="ECO:0000313" key="14">
    <source>
        <dbReference type="Proteomes" id="UP001195769"/>
    </source>
</evidence>
<feature type="coiled-coil region" evidence="10">
    <location>
        <begin position="48"/>
        <end position="98"/>
    </location>
</feature>
<keyword evidence="6 11" id="KW-1133">Transmembrane helix</keyword>
<evidence type="ECO:0000256" key="2">
    <source>
        <dbReference type="ARBA" id="ARBA00022448"/>
    </source>
</evidence>
<dbReference type="PANTHER" id="PTHR12825:SF0">
    <property type="entry name" value="VESICLE TRANSPORT PROTEIN SEC20"/>
    <property type="match status" value="1"/>
</dbReference>
<evidence type="ECO:0000256" key="11">
    <source>
        <dbReference type="SAM" id="Phobius"/>
    </source>
</evidence>
<dbReference type="GO" id="GO:0005789">
    <property type="term" value="C:endoplasmic reticulum membrane"/>
    <property type="evidence" value="ECO:0007669"/>
    <property type="project" value="UniProtKB-SubCell"/>
</dbReference>
<reference evidence="13" key="1">
    <citation type="journal article" date="2020" name="New Phytol.">
        <title>Comparative genomics reveals dynamic genome evolution in host specialist ectomycorrhizal fungi.</title>
        <authorList>
            <person name="Lofgren L.A."/>
            <person name="Nguyen N.H."/>
            <person name="Vilgalys R."/>
            <person name="Ruytinx J."/>
            <person name="Liao H.L."/>
            <person name="Branco S."/>
            <person name="Kuo A."/>
            <person name="LaButti K."/>
            <person name="Lipzen A."/>
            <person name="Andreopoulos W."/>
            <person name="Pangilinan J."/>
            <person name="Riley R."/>
            <person name="Hundley H."/>
            <person name="Na H."/>
            <person name="Barry K."/>
            <person name="Grigoriev I.V."/>
            <person name="Stajich J.E."/>
            <person name="Kennedy P.G."/>
        </authorList>
    </citation>
    <scope>NUCLEOTIDE SEQUENCE</scope>
    <source>
        <strain evidence="13">FC203</strain>
    </source>
</reference>
<evidence type="ECO:0000256" key="3">
    <source>
        <dbReference type="ARBA" id="ARBA00022692"/>
    </source>
</evidence>